<proteinExistence type="predicted"/>
<comment type="caution">
    <text evidence="1">The sequence shown here is derived from an EMBL/GenBank/DDBJ whole genome shotgun (WGS) entry which is preliminary data.</text>
</comment>
<organism evidence="1 2">
    <name type="scientific">Araneus ventricosus</name>
    <name type="common">Orbweaver spider</name>
    <name type="synonym">Epeira ventricosa</name>
    <dbReference type="NCBI Taxonomy" id="182803"/>
    <lineage>
        <taxon>Eukaryota</taxon>
        <taxon>Metazoa</taxon>
        <taxon>Ecdysozoa</taxon>
        <taxon>Arthropoda</taxon>
        <taxon>Chelicerata</taxon>
        <taxon>Arachnida</taxon>
        <taxon>Araneae</taxon>
        <taxon>Araneomorphae</taxon>
        <taxon>Entelegynae</taxon>
        <taxon>Araneoidea</taxon>
        <taxon>Araneidae</taxon>
        <taxon>Araneus</taxon>
    </lineage>
</organism>
<gene>
    <name evidence="1" type="ORF">AVEN_178197_1</name>
</gene>
<evidence type="ECO:0000313" key="2">
    <source>
        <dbReference type="Proteomes" id="UP000499080"/>
    </source>
</evidence>
<sequence length="108" mass="11879">MVPIAAALGEDTSSLSISHSTVHRVRKKGRSESVDVIAKNYAPKYPIIIHWDSKILPYIVGIEIVHHLPVIVSGDGGRKTPWSSKVAIWNWKKCSRSNLQNTGTMGSC</sequence>
<dbReference type="AlphaFoldDB" id="A0A4Y2ILU0"/>
<keyword evidence="2" id="KW-1185">Reference proteome</keyword>
<dbReference type="Proteomes" id="UP000499080">
    <property type="component" value="Unassembled WGS sequence"/>
</dbReference>
<evidence type="ECO:0000313" key="1">
    <source>
        <dbReference type="EMBL" id="GBM78677.1"/>
    </source>
</evidence>
<accession>A0A4Y2ILU0</accession>
<reference evidence="1 2" key="1">
    <citation type="journal article" date="2019" name="Sci. Rep.">
        <title>Orb-weaving spider Araneus ventricosus genome elucidates the spidroin gene catalogue.</title>
        <authorList>
            <person name="Kono N."/>
            <person name="Nakamura H."/>
            <person name="Ohtoshi R."/>
            <person name="Moran D.A.P."/>
            <person name="Shinohara A."/>
            <person name="Yoshida Y."/>
            <person name="Fujiwara M."/>
            <person name="Mori M."/>
            <person name="Tomita M."/>
            <person name="Arakawa K."/>
        </authorList>
    </citation>
    <scope>NUCLEOTIDE SEQUENCE [LARGE SCALE GENOMIC DNA]</scope>
</reference>
<protein>
    <submittedName>
        <fullName evidence="1">Uncharacterized protein</fullName>
    </submittedName>
</protein>
<name>A0A4Y2ILU0_ARAVE</name>
<dbReference type="EMBL" id="BGPR01002769">
    <property type="protein sequence ID" value="GBM78677.1"/>
    <property type="molecule type" value="Genomic_DNA"/>
</dbReference>